<gene>
    <name evidence="1" type="ORF">EH198_16515</name>
</gene>
<dbReference type="EMBL" id="RQPI01000010">
    <property type="protein sequence ID" value="RQW10037.1"/>
    <property type="molecule type" value="Genomic_DNA"/>
</dbReference>
<keyword evidence="2" id="KW-1185">Reference proteome</keyword>
<sequence>MVDVKELGDLLKLPNLEESTIALINEKMRVLIGEVKPLTPAQKQDIESVVAEWLGGPKEGE</sequence>
<evidence type="ECO:0000313" key="2">
    <source>
        <dbReference type="Proteomes" id="UP000282529"/>
    </source>
</evidence>
<protein>
    <submittedName>
        <fullName evidence="1">Uncharacterized protein</fullName>
    </submittedName>
</protein>
<name>A0A3N9P3M2_9BACL</name>
<dbReference type="RefSeq" id="WP_124696617.1">
    <property type="nucleotide sequence ID" value="NZ_JBHUFE010000036.1"/>
</dbReference>
<evidence type="ECO:0000313" key="1">
    <source>
        <dbReference type="EMBL" id="RQW10037.1"/>
    </source>
</evidence>
<reference evidence="1 2" key="1">
    <citation type="submission" date="2018-11" db="EMBL/GenBank/DDBJ databases">
        <title>Genome sequence of strain 7197.</title>
        <authorList>
            <person name="Gao J."/>
            <person name="Sun J."/>
        </authorList>
    </citation>
    <scope>NUCLEOTIDE SEQUENCE [LARGE SCALE GENOMIC DNA]</scope>
    <source>
        <strain evidence="1 2">7197</strain>
    </source>
</reference>
<comment type="caution">
    <text evidence="1">The sequence shown here is derived from an EMBL/GenBank/DDBJ whole genome shotgun (WGS) entry which is preliminary data.</text>
</comment>
<organism evidence="1 2">
    <name type="scientific">Paenibacillus rhizophilus</name>
    <dbReference type="NCBI Taxonomy" id="1850366"/>
    <lineage>
        <taxon>Bacteria</taxon>
        <taxon>Bacillati</taxon>
        <taxon>Bacillota</taxon>
        <taxon>Bacilli</taxon>
        <taxon>Bacillales</taxon>
        <taxon>Paenibacillaceae</taxon>
        <taxon>Paenibacillus</taxon>
    </lineage>
</organism>
<dbReference type="AlphaFoldDB" id="A0A3N9P3M2"/>
<dbReference type="OrthoDB" id="2664600at2"/>
<dbReference type="Proteomes" id="UP000282529">
    <property type="component" value="Unassembled WGS sequence"/>
</dbReference>
<accession>A0A3N9P3M2</accession>
<proteinExistence type="predicted"/>